<gene>
    <name evidence="1" type="ORF">JYU34_013196</name>
</gene>
<comment type="caution">
    <text evidence="1">The sequence shown here is derived from an EMBL/GenBank/DDBJ whole genome shotgun (WGS) entry which is preliminary data.</text>
</comment>
<reference evidence="1 2" key="1">
    <citation type="submission" date="2021-06" db="EMBL/GenBank/DDBJ databases">
        <title>A haploid diamondback moth (Plutella xylostella L.) genome assembly resolves 31 chromosomes and identifies a diamide resistance mutation.</title>
        <authorList>
            <person name="Ward C.M."/>
            <person name="Perry K.D."/>
            <person name="Baker G."/>
            <person name="Powis K."/>
            <person name="Heckel D.G."/>
            <person name="Baxter S.W."/>
        </authorList>
    </citation>
    <scope>NUCLEOTIDE SEQUENCE [LARGE SCALE GENOMIC DNA]</scope>
    <source>
        <strain evidence="1 2">LV</strain>
        <tissue evidence="1">Single pupa</tissue>
    </source>
</reference>
<evidence type="ECO:0000313" key="2">
    <source>
        <dbReference type="Proteomes" id="UP000823941"/>
    </source>
</evidence>
<accession>A0ABQ7QD63</accession>
<evidence type="ECO:0000313" key="1">
    <source>
        <dbReference type="EMBL" id="KAG7303162.1"/>
    </source>
</evidence>
<proteinExistence type="predicted"/>
<organism evidence="1 2">
    <name type="scientific">Plutella xylostella</name>
    <name type="common">Diamondback moth</name>
    <name type="synonym">Plutella maculipennis</name>
    <dbReference type="NCBI Taxonomy" id="51655"/>
    <lineage>
        <taxon>Eukaryota</taxon>
        <taxon>Metazoa</taxon>
        <taxon>Ecdysozoa</taxon>
        <taxon>Arthropoda</taxon>
        <taxon>Hexapoda</taxon>
        <taxon>Insecta</taxon>
        <taxon>Pterygota</taxon>
        <taxon>Neoptera</taxon>
        <taxon>Endopterygota</taxon>
        <taxon>Lepidoptera</taxon>
        <taxon>Glossata</taxon>
        <taxon>Ditrysia</taxon>
        <taxon>Yponomeutoidea</taxon>
        <taxon>Plutellidae</taxon>
        <taxon>Plutella</taxon>
    </lineage>
</organism>
<protein>
    <submittedName>
        <fullName evidence="1">Uncharacterized protein</fullName>
    </submittedName>
</protein>
<keyword evidence="2" id="KW-1185">Reference proteome</keyword>
<dbReference type="EMBL" id="JAHIBW010000017">
    <property type="protein sequence ID" value="KAG7303162.1"/>
    <property type="molecule type" value="Genomic_DNA"/>
</dbReference>
<sequence>MYCMSHATRHTAGPAGHPGVCDTGRADPCVQRPPPARSPVSARRHNVSQLMINVGVRSTAQSVVYRQSSVIAKSYISMHNNSVVT</sequence>
<dbReference type="Proteomes" id="UP000823941">
    <property type="component" value="Chromosome 17"/>
</dbReference>
<name>A0ABQ7QD63_PLUXY</name>